<accession>A0A5N5KZP5</accession>
<evidence type="ECO:0000313" key="3">
    <source>
        <dbReference type="EMBL" id="KAB5535927.1"/>
    </source>
</evidence>
<reference evidence="3 4" key="1">
    <citation type="submission" date="2019-06" db="EMBL/GenBank/DDBJ databases">
        <title>A chromosome-scale genome assembly of the striped catfish, Pangasianodon hypophthalmus.</title>
        <authorList>
            <person name="Wen M."/>
            <person name="Zahm M."/>
            <person name="Roques C."/>
            <person name="Cabau C."/>
            <person name="Klopp C."/>
            <person name="Donnadieu C."/>
            <person name="Jouanno E."/>
            <person name="Avarre J.-C."/>
            <person name="Campet M."/>
            <person name="Ha T.T.T."/>
            <person name="Dugue R."/>
            <person name="Lampietro C."/>
            <person name="Louis A."/>
            <person name="Herpin A."/>
            <person name="Echchiki A."/>
            <person name="Berthelot C."/>
            <person name="Parey E."/>
            <person name="Roest-Crollius H."/>
            <person name="Braasch I."/>
            <person name="Postlethwait J."/>
            <person name="Bobe J."/>
            <person name="Montfort J."/>
            <person name="Bouchez O."/>
            <person name="Begum T."/>
            <person name="Schartl M."/>
            <person name="Guiguen Y."/>
        </authorList>
    </citation>
    <scope>NUCLEOTIDE SEQUENCE [LARGE SCALE GENOMIC DNA]</scope>
    <source>
        <strain evidence="3 4">Indonesia</strain>
        <tissue evidence="3">Blood</tissue>
    </source>
</reference>
<feature type="transmembrane region" description="Helical" evidence="2">
    <location>
        <begin position="12"/>
        <end position="32"/>
    </location>
</feature>
<comment type="caution">
    <text evidence="3">The sequence shown here is derived from an EMBL/GenBank/DDBJ whole genome shotgun (WGS) entry which is preliminary data.</text>
</comment>
<keyword evidence="2" id="KW-1133">Transmembrane helix</keyword>
<proteinExistence type="predicted"/>
<name>A0A5N5KZP5_PANHP</name>
<feature type="region of interest" description="Disordered" evidence="1">
    <location>
        <begin position="59"/>
        <end position="96"/>
    </location>
</feature>
<organism evidence="3 4">
    <name type="scientific">Pangasianodon hypophthalmus</name>
    <name type="common">Striped catfish</name>
    <name type="synonym">Helicophagus hypophthalmus</name>
    <dbReference type="NCBI Taxonomy" id="310915"/>
    <lineage>
        <taxon>Eukaryota</taxon>
        <taxon>Metazoa</taxon>
        <taxon>Chordata</taxon>
        <taxon>Craniata</taxon>
        <taxon>Vertebrata</taxon>
        <taxon>Euteleostomi</taxon>
        <taxon>Actinopterygii</taxon>
        <taxon>Neopterygii</taxon>
        <taxon>Teleostei</taxon>
        <taxon>Ostariophysi</taxon>
        <taxon>Siluriformes</taxon>
        <taxon>Pangasiidae</taxon>
        <taxon>Pangasianodon</taxon>
    </lineage>
</organism>
<protein>
    <submittedName>
        <fullName evidence="3">Uncharacterized protein</fullName>
    </submittedName>
</protein>
<sequence length="158" mass="17314">MGRRRRGLFKFRGRVVVVVVIIIIIIIIMAPIQALQGAYMRHELLSPVTPRCSGASWRRRAPETAGAGVQPAAPDGWRRKCRDPHTRPPTVPTYSGASEGTCYKHAEAITHVQRERLQEVTPKNLRSSVLYLGGRAAKDLQCFPACGSGDPVSSASIQ</sequence>
<dbReference type="Proteomes" id="UP000327468">
    <property type="component" value="Chromosome 21"/>
</dbReference>
<keyword evidence="2" id="KW-0472">Membrane</keyword>
<keyword evidence="2" id="KW-0812">Transmembrane</keyword>
<evidence type="ECO:0000256" key="1">
    <source>
        <dbReference type="SAM" id="MobiDB-lite"/>
    </source>
</evidence>
<dbReference type="AlphaFoldDB" id="A0A5N5KZP5"/>
<evidence type="ECO:0000256" key="2">
    <source>
        <dbReference type="SAM" id="Phobius"/>
    </source>
</evidence>
<evidence type="ECO:0000313" key="4">
    <source>
        <dbReference type="Proteomes" id="UP000327468"/>
    </source>
</evidence>
<gene>
    <name evidence="3" type="ORF">PHYPO_G00123520</name>
</gene>
<keyword evidence="4" id="KW-1185">Reference proteome</keyword>
<dbReference type="EMBL" id="VFJC01000022">
    <property type="protein sequence ID" value="KAB5535927.1"/>
    <property type="molecule type" value="Genomic_DNA"/>
</dbReference>